<protein>
    <recommendedName>
        <fullName evidence="1">NTF2-like domain-containing protein</fullName>
    </recommendedName>
</protein>
<keyword evidence="3" id="KW-1185">Reference proteome</keyword>
<evidence type="ECO:0000259" key="1">
    <source>
        <dbReference type="Pfam" id="PF26534"/>
    </source>
</evidence>
<feature type="domain" description="NTF2-like" evidence="1">
    <location>
        <begin position="1"/>
        <end position="151"/>
    </location>
</feature>
<dbReference type="InterPro" id="IPR058645">
    <property type="entry name" value="NTF2-like_dom_7"/>
</dbReference>
<evidence type="ECO:0000313" key="3">
    <source>
        <dbReference type="Proteomes" id="UP000799436"/>
    </source>
</evidence>
<organism evidence="2 3">
    <name type="scientific">Teratosphaeria nubilosa</name>
    <dbReference type="NCBI Taxonomy" id="161662"/>
    <lineage>
        <taxon>Eukaryota</taxon>
        <taxon>Fungi</taxon>
        <taxon>Dikarya</taxon>
        <taxon>Ascomycota</taxon>
        <taxon>Pezizomycotina</taxon>
        <taxon>Dothideomycetes</taxon>
        <taxon>Dothideomycetidae</taxon>
        <taxon>Mycosphaerellales</taxon>
        <taxon>Teratosphaeriaceae</taxon>
        <taxon>Teratosphaeria</taxon>
    </lineage>
</organism>
<dbReference type="EMBL" id="ML995994">
    <property type="protein sequence ID" value="KAF2763619.1"/>
    <property type="molecule type" value="Genomic_DNA"/>
</dbReference>
<reference evidence="2" key="1">
    <citation type="journal article" date="2020" name="Stud. Mycol.">
        <title>101 Dothideomycetes genomes: a test case for predicting lifestyles and emergence of pathogens.</title>
        <authorList>
            <person name="Haridas S."/>
            <person name="Albert R."/>
            <person name="Binder M."/>
            <person name="Bloem J."/>
            <person name="Labutti K."/>
            <person name="Salamov A."/>
            <person name="Andreopoulos B."/>
            <person name="Baker S."/>
            <person name="Barry K."/>
            <person name="Bills G."/>
            <person name="Bluhm B."/>
            <person name="Cannon C."/>
            <person name="Castanera R."/>
            <person name="Culley D."/>
            <person name="Daum C."/>
            <person name="Ezra D."/>
            <person name="Gonzalez J."/>
            <person name="Henrissat B."/>
            <person name="Kuo A."/>
            <person name="Liang C."/>
            <person name="Lipzen A."/>
            <person name="Lutzoni F."/>
            <person name="Magnuson J."/>
            <person name="Mondo S."/>
            <person name="Nolan M."/>
            <person name="Ohm R."/>
            <person name="Pangilinan J."/>
            <person name="Park H.-J."/>
            <person name="Ramirez L."/>
            <person name="Alfaro M."/>
            <person name="Sun H."/>
            <person name="Tritt A."/>
            <person name="Yoshinaga Y."/>
            <person name="Zwiers L.-H."/>
            <person name="Turgeon B."/>
            <person name="Goodwin S."/>
            <person name="Spatafora J."/>
            <person name="Crous P."/>
            <person name="Grigoriev I."/>
        </authorList>
    </citation>
    <scope>NUCLEOTIDE SEQUENCE</scope>
    <source>
        <strain evidence="2">CBS 116005</strain>
    </source>
</reference>
<proteinExistence type="predicted"/>
<dbReference type="Pfam" id="PF26534">
    <property type="entry name" value="NTF2_7"/>
    <property type="match status" value="1"/>
</dbReference>
<evidence type="ECO:0000313" key="2">
    <source>
        <dbReference type="EMBL" id="KAF2763619.1"/>
    </source>
</evidence>
<name>A0A6G1KTM6_9PEZI</name>
<gene>
    <name evidence="2" type="ORF">EJ03DRAFT_356493</name>
</gene>
<dbReference type="OrthoDB" id="5596743at2759"/>
<sequence length="177" mass="19429">MNDDQAYRVASNFGSLISAYSNASAQAYLTTNYTDYTDSVIELINSGCNGPEVLGEATFAGLEAFEAGQGSQPNITFELLNVWHNCETVTLRWEGPMPNPDPSTAPAIQEAVRGIIVLETTFEGWDAPEPFKINTSYSEFNSGAWLVDLGVFVPQNCSSPVKRDQVKRALPVMMQRH</sequence>
<accession>A0A6G1KTM6</accession>
<dbReference type="Proteomes" id="UP000799436">
    <property type="component" value="Unassembled WGS sequence"/>
</dbReference>
<dbReference type="AlphaFoldDB" id="A0A6G1KTM6"/>